<dbReference type="InterPro" id="IPR022384">
    <property type="entry name" value="FormiminoTrfase_cat_dom_sf"/>
</dbReference>
<keyword evidence="4" id="KW-1185">Reference proteome</keyword>
<accession>A0ABQ7GGY6</accession>
<name>A0ABQ7GGY6_DUNSA</name>
<evidence type="ECO:0000256" key="1">
    <source>
        <dbReference type="SAM" id="MobiDB-lite"/>
    </source>
</evidence>
<feature type="region of interest" description="Disordered" evidence="1">
    <location>
        <begin position="258"/>
        <end position="309"/>
    </location>
</feature>
<evidence type="ECO:0000259" key="2">
    <source>
        <dbReference type="SMART" id="SM01222"/>
    </source>
</evidence>
<dbReference type="InterPro" id="IPR012886">
    <property type="entry name" value="Formiminotransferase_N"/>
</dbReference>
<dbReference type="SUPFAM" id="SSF55116">
    <property type="entry name" value="Formiminotransferase domain of formiminotransferase-cyclodeaminase"/>
    <property type="match status" value="2"/>
</dbReference>
<gene>
    <name evidence="3" type="ORF">DUNSADRAFT_9698</name>
</gene>
<dbReference type="PANTHER" id="PTHR12234:SF1">
    <property type="entry name" value="FORMIMINOTRANSFERASE N-TERMINAL SUBDOMAIN-CONTAINING PROTEIN"/>
    <property type="match status" value="1"/>
</dbReference>
<comment type="caution">
    <text evidence="3">The sequence shown here is derived from an EMBL/GenBank/DDBJ whole genome shotgun (WGS) entry which is preliminary data.</text>
</comment>
<protein>
    <recommendedName>
        <fullName evidence="2">Formiminotransferase N-terminal subdomain domain-containing protein</fullName>
    </recommendedName>
</protein>
<evidence type="ECO:0000313" key="4">
    <source>
        <dbReference type="Proteomes" id="UP000815325"/>
    </source>
</evidence>
<dbReference type="EMBL" id="MU069787">
    <property type="protein sequence ID" value="KAF5833861.1"/>
    <property type="molecule type" value="Genomic_DNA"/>
</dbReference>
<feature type="compositionally biased region" description="Basic and acidic residues" evidence="1">
    <location>
        <begin position="188"/>
        <end position="203"/>
    </location>
</feature>
<dbReference type="Proteomes" id="UP000815325">
    <property type="component" value="Unassembled WGS sequence"/>
</dbReference>
<dbReference type="Pfam" id="PF07837">
    <property type="entry name" value="FTCD_N"/>
    <property type="match status" value="2"/>
</dbReference>
<feature type="region of interest" description="Disordered" evidence="1">
    <location>
        <begin position="141"/>
        <end position="212"/>
    </location>
</feature>
<organism evidence="3 4">
    <name type="scientific">Dunaliella salina</name>
    <name type="common">Green alga</name>
    <name type="synonym">Protococcus salinus</name>
    <dbReference type="NCBI Taxonomy" id="3046"/>
    <lineage>
        <taxon>Eukaryota</taxon>
        <taxon>Viridiplantae</taxon>
        <taxon>Chlorophyta</taxon>
        <taxon>core chlorophytes</taxon>
        <taxon>Chlorophyceae</taxon>
        <taxon>CS clade</taxon>
        <taxon>Chlamydomonadales</taxon>
        <taxon>Dunaliellaceae</taxon>
        <taxon>Dunaliella</taxon>
    </lineage>
</organism>
<dbReference type="SMART" id="SM01222">
    <property type="entry name" value="FTCD_N"/>
    <property type="match status" value="1"/>
</dbReference>
<proteinExistence type="predicted"/>
<sequence length="472" mass="49377">MAALLSRSTFLCKLKPLLSKCRQKELTNHRLALKSYSSAGMQAQVDVLACNIYVSEGHNRGALQAMQDSLNEAPGVHIAHVFVDAPYHRTGFTLTSLNTDQLLAGALALSHTALGLIDLRNHKAKHPRLGALDHISVHHLGSHSLPTRTPSSQPASSAPKGCLTNSQGCLQGPPDLSSHAHQPLTSHQELDGSRLSGDEKSKEASSGPDDLPGCVARALGRALAGPQFGLPVYYYGSAHPQQRRLADVRRGLGYFKGSNAQRTMTPAGSAGAGEASRPGHNSSSRGVDAPEWQGGLPMTHLSHFPPDEGPLELKPQHGVVTIGSGPWVVNYNVPVMLQIAKGSESVRGAVAGGLDGVEGGGEAPGLENRDTSSELLQLAAAKVLAKGVSERGGGLKLVESMALAHEDGIVEVACNLLGGGEGVAPLDVQVYIEKLAQKLNEGAVKVIVGQGYQTGKSPQQLVQLTMHALACG</sequence>
<evidence type="ECO:0000313" key="3">
    <source>
        <dbReference type="EMBL" id="KAF5833861.1"/>
    </source>
</evidence>
<dbReference type="InterPro" id="IPR037064">
    <property type="entry name" value="Formiminotransferase_N_sf"/>
</dbReference>
<reference evidence="3" key="1">
    <citation type="submission" date="2017-08" db="EMBL/GenBank/DDBJ databases">
        <authorList>
            <person name="Polle J.E."/>
            <person name="Barry K."/>
            <person name="Cushman J."/>
            <person name="Schmutz J."/>
            <person name="Tran D."/>
            <person name="Hathwaick L.T."/>
            <person name="Yim W.C."/>
            <person name="Jenkins J."/>
            <person name="Mckie-Krisberg Z.M."/>
            <person name="Prochnik S."/>
            <person name="Lindquist E."/>
            <person name="Dockter R.B."/>
            <person name="Adam C."/>
            <person name="Molina H."/>
            <person name="Bunkerborg J."/>
            <person name="Jin E."/>
            <person name="Buchheim M."/>
            <person name="Magnuson J."/>
        </authorList>
    </citation>
    <scope>NUCLEOTIDE SEQUENCE</scope>
    <source>
        <strain evidence="3">CCAP 19/18</strain>
    </source>
</reference>
<dbReference type="InterPro" id="IPR051623">
    <property type="entry name" value="FTCD"/>
</dbReference>
<feature type="compositionally biased region" description="Polar residues" evidence="1">
    <location>
        <begin position="144"/>
        <end position="156"/>
    </location>
</feature>
<dbReference type="Gene3D" id="3.30.990.10">
    <property type="entry name" value="Formiminotransferase, N-terminal subdomain"/>
    <property type="match status" value="1"/>
</dbReference>
<dbReference type="PANTHER" id="PTHR12234">
    <property type="entry name" value="FORMIMINOTRANSFERASE-CYCLODEAMINASE"/>
    <property type="match status" value="1"/>
</dbReference>
<feature type="domain" description="Formiminotransferase N-terminal subdomain" evidence="2">
    <location>
        <begin position="46"/>
        <end position="291"/>
    </location>
</feature>